<proteinExistence type="predicted"/>
<evidence type="ECO:0000313" key="2">
    <source>
        <dbReference type="EMBL" id="VAX25981.1"/>
    </source>
</evidence>
<evidence type="ECO:0000256" key="1">
    <source>
        <dbReference type="SAM" id="MobiDB-lite"/>
    </source>
</evidence>
<sequence>MGSFMTDLVNHAPGFFSLELFTTDIFDIKDIKDEEGLVAHISAGRHNPLYNNQNFDSESLKNRTNDKRA</sequence>
<feature type="compositionally biased region" description="Basic and acidic residues" evidence="1">
    <location>
        <begin position="58"/>
        <end position="69"/>
    </location>
</feature>
<gene>
    <name evidence="2" type="ORF">MNBD_NITROSPINAE02-1650</name>
</gene>
<dbReference type="AlphaFoldDB" id="A0A3B1CHC8"/>
<protein>
    <submittedName>
        <fullName evidence="2">Uncharacterized protein</fullName>
    </submittedName>
</protein>
<accession>A0A3B1CHC8</accession>
<name>A0A3B1CHC8_9ZZZZ</name>
<feature type="region of interest" description="Disordered" evidence="1">
    <location>
        <begin position="46"/>
        <end position="69"/>
    </location>
</feature>
<dbReference type="EMBL" id="UOGE01000114">
    <property type="protein sequence ID" value="VAX25981.1"/>
    <property type="molecule type" value="Genomic_DNA"/>
</dbReference>
<organism evidence="2">
    <name type="scientific">hydrothermal vent metagenome</name>
    <dbReference type="NCBI Taxonomy" id="652676"/>
    <lineage>
        <taxon>unclassified sequences</taxon>
        <taxon>metagenomes</taxon>
        <taxon>ecological metagenomes</taxon>
    </lineage>
</organism>
<reference evidence="2" key="1">
    <citation type="submission" date="2018-06" db="EMBL/GenBank/DDBJ databases">
        <authorList>
            <person name="Zhirakovskaya E."/>
        </authorList>
    </citation>
    <scope>NUCLEOTIDE SEQUENCE</scope>
</reference>